<proteinExistence type="predicted"/>
<protein>
    <submittedName>
        <fullName evidence="2">MotA/TolQ/ExbB proton channel family protein, probably associated with flagella</fullName>
    </submittedName>
</protein>
<feature type="transmembrane region" description="Helical" evidence="1">
    <location>
        <begin position="138"/>
        <end position="156"/>
    </location>
</feature>
<sequence length="305" mass="32808">MEKQAYPVTQFSGPARYLIWMSGFVLIVGVLGFFLQQQISQAFIANIAINGLILLVFIAAVLYCYRQVFSIYPAVAWVRSLTNAHDFDDLQAPPGLIAPMAVLLAEKPGQLRLASGSSHSILDAVSARMDEAGQITRYLSRLLIFLGLLGTFWGLLQTVSSVGDAVSALSAGSGGQEDVNKLMAALQEPIKGMGTAFSSSLFGLAGSLVIGFLDLQAGQAQNRFFQEVEDWVHSISRVSAAAGRDPGSPAYMAALLEQSAENISALEQVLRGSEERRSDGIEAVRQEIKLLTKTIVGLAKDENRP</sequence>
<keyword evidence="2" id="KW-0969">Cilium</keyword>
<keyword evidence="2" id="KW-0282">Flagellum</keyword>
<dbReference type="EMBL" id="UOEE01000061">
    <property type="protein sequence ID" value="VAV88310.1"/>
    <property type="molecule type" value="Genomic_DNA"/>
</dbReference>
<keyword evidence="1" id="KW-0472">Membrane</keyword>
<evidence type="ECO:0000256" key="1">
    <source>
        <dbReference type="SAM" id="Phobius"/>
    </source>
</evidence>
<reference evidence="2" key="1">
    <citation type="submission" date="2018-06" db="EMBL/GenBank/DDBJ databases">
        <authorList>
            <person name="Zhirakovskaya E."/>
        </authorList>
    </citation>
    <scope>NUCLEOTIDE SEQUENCE</scope>
</reference>
<name>A0A3B0R4Y7_9ZZZZ</name>
<feature type="transmembrane region" description="Helical" evidence="1">
    <location>
        <begin position="17"/>
        <end position="36"/>
    </location>
</feature>
<gene>
    <name evidence="2" type="ORF">MNBD_ALPHA06-450</name>
</gene>
<keyword evidence="2" id="KW-0966">Cell projection</keyword>
<keyword evidence="1" id="KW-1133">Transmembrane helix</keyword>
<evidence type="ECO:0000313" key="2">
    <source>
        <dbReference type="EMBL" id="VAV88310.1"/>
    </source>
</evidence>
<dbReference type="AlphaFoldDB" id="A0A3B0R4Y7"/>
<keyword evidence="1" id="KW-0812">Transmembrane</keyword>
<organism evidence="2">
    <name type="scientific">hydrothermal vent metagenome</name>
    <dbReference type="NCBI Taxonomy" id="652676"/>
    <lineage>
        <taxon>unclassified sequences</taxon>
        <taxon>metagenomes</taxon>
        <taxon>ecological metagenomes</taxon>
    </lineage>
</organism>
<feature type="transmembrane region" description="Helical" evidence="1">
    <location>
        <begin position="196"/>
        <end position="215"/>
    </location>
</feature>
<feature type="transmembrane region" description="Helical" evidence="1">
    <location>
        <begin position="42"/>
        <end position="65"/>
    </location>
</feature>
<accession>A0A3B0R4Y7</accession>